<name>A0A8R2H5P3_ACYPI</name>
<keyword evidence="7" id="KW-0539">Nucleus</keyword>
<protein>
    <recommendedName>
        <fullName evidence="8">DDE Tnp4 domain-containing protein</fullName>
    </recommendedName>
</protein>
<evidence type="ECO:0000256" key="7">
    <source>
        <dbReference type="ARBA" id="ARBA00023242"/>
    </source>
</evidence>
<dbReference type="EnsemblMetazoa" id="XM_016804395.2">
    <property type="protein sequence ID" value="XP_016659884.1"/>
    <property type="gene ID" value="LOC107883754"/>
</dbReference>
<keyword evidence="4" id="KW-0540">Nuclease</keyword>
<keyword evidence="6" id="KW-0378">Hydrolase</keyword>
<dbReference type="GO" id="GO:0004518">
    <property type="term" value="F:nuclease activity"/>
    <property type="evidence" value="ECO:0007669"/>
    <property type="project" value="UniProtKB-KW"/>
</dbReference>
<evidence type="ECO:0000256" key="3">
    <source>
        <dbReference type="ARBA" id="ARBA00006958"/>
    </source>
</evidence>
<dbReference type="Proteomes" id="UP000007819">
    <property type="component" value="Chromosome X"/>
</dbReference>
<keyword evidence="5" id="KW-0479">Metal-binding</keyword>
<evidence type="ECO:0000256" key="6">
    <source>
        <dbReference type="ARBA" id="ARBA00022801"/>
    </source>
</evidence>
<dbReference type="GeneID" id="107883754"/>
<evidence type="ECO:0000256" key="2">
    <source>
        <dbReference type="ARBA" id="ARBA00004123"/>
    </source>
</evidence>
<evidence type="ECO:0000313" key="9">
    <source>
        <dbReference type="EnsemblMetazoa" id="XP_016659884.1"/>
    </source>
</evidence>
<dbReference type="PANTHER" id="PTHR22930:SF289">
    <property type="entry name" value="DDE TNP4 DOMAIN-CONTAINING PROTEIN-RELATED"/>
    <property type="match status" value="1"/>
</dbReference>
<comment type="subcellular location">
    <subcellularLocation>
        <location evidence="2">Nucleus</location>
    </subcellularLocation>
</comment>
<dbReference type="Pfam" id="PF13359">
    <property type="entry name" value="DDE_Tnp_4"/>
    <property type="match status" value="1"/>
</dbReference>
<evidence type="ECO:0000313" key="10">
    <source>
        <dbReference type="Proteomes" id="UP000007819"/>
    </source>
</evidence>
<sequence>MDNLYANLFLINNIEEQVNAIQHVRMTKEKPMDPFMLSDRLFVKSFRLSKYLANHLIDMLRPLIEDANRSSAIDLKTKVLVALHFFGTGSYQTPMGHSRFTAVSQSSVSRCINEVVNALNHPDIFNLWVKFPSNIYELDQVRKKFYTKTRFPGVIGCIDCTHVALVPPSSNLNLIENQHPEYIYVNRKCYHSINVQLICDSDLKILNVNALFPGSTHDSHVWNNSSVLPLLQDLYTNGLKNIYLLGDSGYPLRPWMLTPIANPTTEADEYFNKQQMSARSIIERCNGVLKGRFRCLIKDRTLHYKPEKVSQIINACVVLHNLCITYNLPEFVDGENITDFGIYQAPLGVAENNDLNLRNRDLMMGRRQRQKIIQLLQNRNIREEI</sequence>
<comment type="similarity">
    <text evidence="3">Belongs to the HARBI1 family.</text>
</comment>
<organism evidence="9 10">
    <name type="scientific">Acyrthosiphon pisum</name>
    <name type="common">Pea aphid</name>
    <dbReference type="NCBI Taxonomy" id="7029"/>
    <lineage>
        <taxon>Eukaryota</taxon>
        <taxon>Metazoa</taxon>
        <taxon>Ecdysozoa</taxon>
        <taxon>Arthropoda</taxon>
        <taxon>Hexapoda</taxon>
        <taxon>Insecta</taxon>
        <taxon>Pterygota</taxon>
        <taxon>Neoptera</taxon>
        <taxon>Paraneoptera</taxon>
        <taxon>Hemiptera</taxon>
        <taxon>Sternorrhyncha</taxon>
        <taxon>Aphidomorpha</taxon>
        <taxon>Aphidoidea</taxon>
        <taxon>Aphididae</taxon>
        <taxon>Macrosiphini</taxon>
        <taxon>Acyrthosiphon</taxon>
    </lineage>
</organism>
<evidence type="ECO:0000256" key="1">
    <source>
        <dbReference type="ARBA" id="ARBA00001968"/>
    </source>
</evidence>
<dbReference type="OrthoDB" id="6578626at2759"/>
<dbReference type="GO" id="GO:0046872">
    <property type="term" value="F:metal ion binding"/>
    <property type="evidence" value="ECO:0007669"/>
    <property type="project" value="UniProtKB-KW"/>
</dbReference>
<feature type="domain" description="DDE Tnp4" evidence="8">
    <location>
        <begin position="158"/>
        <end position="321"/>
    </location>
</feature>
<evidence type="ECO:0000256" key="4">
    <source>
        <dbReference type="ARBA" id="ARBA00022722"/>
    </source>
</evidence>
<accession>A0A8R2H5P3</accession>
<evidence type="ECO:0000256" key="5">
    <source>
        <dbReference type="ARBA" id="ARBA00022723"/>
    </source>
</evidence>
<evidence type="ECO:0000259" key="8">
    <source>
        <dbReference type="Pfam" id="PF13359"/>
    </source>
</evidence>
<dbReference type="RefSeq" id="XP_016659884.1">
    <property type="nucleotide sequence ID" value="XM_016804395.2"/>
</dbReference>
<dbReference type="InterPro" id="IPR027806">
    <property type="entry name" value="HARBI1_dom"/>
</dbReference>
<reference evidence="10" key="1">
    <citation type="submission" date="2010-06" db="EMBL/GenBank/DDBJ databases">
        <authorList>
            <person name="Jiang H."/>
            <person name="Abraham K."/>
            <person name="Ali S."/>
            <person name="Alsbrooks S.L."/>
            <person name="Anim B.N."/>
            <person name="Anosike U.S."/>
            <person name="Attaway T."/>
            <person name="Bandaranaike D.P."/>
            <person name="Battles P.K."/>
            <person name="Bell S.N."/>
            <person name="Bell A.V."/>
            <person name="Beltran B."/>
            <person name="Bickham C."/>
            <person name="Bustamante Y."/>
            <person name="Caleb T."/>
            <person name="Canada A."/>
            <person name="Cardenas V."/>
            <person name="Carter K."/>
            <person name="Chacko J."/>
            <person name="Chandrabose M.N."/>
            <person name="Chavez D."/>
            <person name="Chavez A."/>
            <person name="Chen L."/>
            <person name="Chu H.-S."/>
            <person name="Claassen K.J."/>
            <person name="Cockrell R."/>
            <person name="Collins M."/>
            <person name="Cooper J.A."/>
            <person name="Cree A."/>
            <person name="Curry S.M."/>
            <person name="Da Y."/>
            <person name="Dao M.D."/>
            <person name="Das B."/>
            <person name="Davila M.-L."/>
            <person name="Davy-Carroll L."/>
            <person name="Denson S."/>
            <person name="Dinh H."/>
            <person name="Ebong V.E."/>
            <person name="Edwards J.R."/>
            <person name="Egan A."/>
            <person name="El-Daye J."/>
            <person name="Escobedo L."/>
            <person name="Fernandez S."/>
            <person name="Fernando P.R."/>
            <person name="Flagg N."/>
            <person name="Forbes L.D."/>
            <person name="Fowler R.G."/>
            <person name="Fu Q."/>
            <person name="Gabisi R.A."/>
            <person name="Ganer J."/>
            <person name="Garbino Pronczuk A."/>
            <person name="Garcia R.M."/>
            <person name="Garner T."/>
            <person name="Garrett T.E."/>
            <person name="Gonzalez D.A."/>
            <person name="Hamid H."/>
            <person name="Hawkins E.S."/>
            <person name="Hirani K."/>
            <person name="Hogues M.E."/>
            <person name="Hollins B."/>
            <person name="Hsiao C.-H."/>
            <person name="Jabil R."/>
            <person name="James M.L."/>
            <person name="Jhangiani S.N."/>
            <person name="Johnson B."/>
            <person name="Johnson Q."/>
            <person name="Joshi V."/>
            <person name="Kalu J.B."/>
            <person name="Kam C."/>
            <person name="Kashfia A."/>
            <person name="Keebler J."/>
            <person name="Kisamo H."/>
            <person name="Kovar C.L."/>
            <person name="Lago L.A."/>
            <person name="Lai C.-Y."/>
            <person name="Laidlaw J."/>
            <person name="Lara F."/>
            <person name="Le T.-K."/>
            <person name="Lee S.L."/>
            <person name="Legall F.H."/>
            <person name="Lemon S.J."/>
            <person name="Lewis L.R."/>
            <person name="Li B."/>
            <person name="Liu Y."/>
            <person name="Liu Y.-S."/>
            <person name="Lopez J."/>
            <person name="Lozado R.J."/>
            <person name="Lu J."/>
            <person name="Madu R.C."/>
            <person name="Maheshwari M."/>
            <person name="Maheshwari R."/>
            <person name="Malloy K."/>
            <person name="Martinez E."/>
            <person name="Mathew T."/>
            <person name="Mercado I.C."/>
            <person name="Mercado C."/>
            <person name="Meyer B."/>
            <person name="Montgomery K."/>
            <person name="Morgan M.B."/>
            <person name="Munidasa M."/>
            <person name="Nazareth L.V."/>
            <person name="Nelson J."/>
            <person name="Ng B.M."/>
            <person name="Nguyen N.B."/>
            <person name="Nguyen P.Q."/>
            <person name="Nguyen T."/>
            <person name="Obregon M."/>
            <person name="Okwuonu G.O."/>
            <person name="Onwere C.G."/>
            <person name="Orozco G."/>
            <person name="Parra A."/>
            <person name="Patel S."/>
            <person name="Patil S."/>
            <person name="Perez A."/>
            <person name="Perez Y."/>
            <person name="Pham C."/>
            <person name="Primus E.L."/>
            <person name="Pu L.-L."/>
            <person name="Puazo M."/>
            <person name="Qin X."/>
            <person name="Quiroz J.B."/>
            <person name="Reese J."/>
            <person name="Richards S."/>
            <person name="Rives C.M."/>
            <person name="Robberts R."/>
            <person name="Ruiz S.J."/>
            <person name="Ruiz M.J."/>
            <person name="Santibanez J."/>
            <person name="Schneider B.W."/>
            <person name="Sisson I."/>
            <person name="Smith M."/>
            <person name="Sodergren E."/>
            <person name="Song X.-Z."/>
            <person name="Song B.B."/>
            <person name="Summersgill H."/>
            <person name="Thelus R."/>
            <person name="Thornton R.D."/>
            <person name="Trejos Z.Y."/>
            <person name="Usmani K."/>
            <person name="Vattathil S."/>
            <person name="Villasana D."/>
            <person name="Walker D.L."/>
            <person name="Wang S."/>
            <person name="Wang K."/>
            <person name="White C.S."/>
            <person name="Williams A.C."/>
            <person name="Williamson J."/>
            <person name="Wilson K."/>
            <person name="Woghiren I.O."/>
            <person name="Woodworth J.R."/>
            <person name="Worley K.C."/>
            <person name="Wright R.A."/>
            <person name="Wu W."/>
            <person name="Young L."/>
            <person name="Zhang L."/>
            <person name="Zhang J."/>
            <person name="Zhu Y."/>
            <person name="Muzny D.M."/>
            <person name="Weinstock G."/>
            <person name="Gibbs R.A."/>
        </authorList>
    </citation>
    <scope>NUCLEOTIDE SEQUENCE [LARGE SCALE GENOMIC DNA]</scope>
    <source>
        <strain evidence="10">LSR1</strain>
    </source>
</reference>
<reference evidence="9" key="2">
    <citation type="submission" date="2022-06" db="UniProtKB">
        <authorList>
            <consortium name="EnsemblMetazoa"/>
        </authorList>
    </citation>
    <scope>IDENTIFICATION</scope>
</reference>
<dbReference type="GO" id="GO:0005634">
    <property type="term" value="C:nucleus"/>
    <property type="evidence" value="ECO:0007669"/>
    <property type="project" value="UniProtKB-SubCell"/>
</dbReference>
<dbReference type="KEGG" id="api:107883754"/>
<keyword evidence="10" id="KW-1185">Reference proteome</keyword>
<dbReference type="PANTHER" id="PTHR22930">
    <property type="match status" value="1"/>
</dbReference>
<dbReference type="AlphaFoldDB" id="A0A8R2H5P3"/>
<dbReference type="InterPro" id="IPR045249">
    <property type="entry name" value="HARBI1-like"/>
</dbReference>
<comment type="cofactor">
    <cofactor evidence="1">
        <name>a divalent metal cation</name>
        <dbReference type="ChEBI" id="CHEBI:60240"/>
    </cofactor>
</comment>
<proteinExistence type="inferred from homology"/>
<dbReference type="GO" id="GO:0016787">
    <property type="term" value="F:hydrolase activity"/>
    <property type="evidence" value="ECO:0007669"/>
    <property type="project" value="UniProtKB-KW"/>
</dbReference>